<reference evidence="2 3" key="1">
    <citation type="submission" date="2023-10" db="EMBL/GenBank/DDBJ databases">
        <title>Draft genome sequence of Xylaria bambusicola isolate GMP-LS, the root and basal stem rot pathogen of sugarcane in Indonesia.</title>
        <authorList>
            <person name="Selvaraj P."/>
            <person name="Muralishankar V."/>
            <person name="Muruganantham S."/>
            <person name="Sp S."/>
            <person name="Haryani S."/>
            <person name="Lau K.J.X."/>
            <person name="Naqvi N.I."/>
        </authorList>
    </citation>
    <scope>NUCLEOTIDE SEQUENCE [LARGE SCALE GENOMIC DNA]</scope>
    <source>
        <strain evidence="2">GMP-LS</strain>
    </source>
</reference>
<dbReference type="EMBL" id="JAWHQM010000002">
    <property type="protein sequence ID" value="KAK5625829.1"/>
    <property type="molecule type" value="Genomic_DNA"/>
</dbReference>
<dbReference type="SUPFAM" id="SSF54909">
    <property type="entry name" value="Dimeric alpha+beta barrel"/>
    <property type="match status" value="1"/>
</dbReference>
<evidence type="ECO:0000313" key="2">
    <source>
        <dbReference type="EMBL" id="KAK5625829.1"/>
    </source>
</evidence>
<proteinExistence type="predicted"/>
<name>A0AAN7UH32_9PEZI</name>
<gene>
    <name evidence="2" type="ORF">RRF57_001545</name>
</gene>
<accession>A0AAN7UH32</accession>
<protein>
    <recommendedName>
        <fullName evidence="1">ABM domain-containing protein</fullName>
    </recommendedName>
</protein>
<sequence>MTFSHGMSLHVTVYVDPENVDGFFTAFKPVFDKVTAEPECLFFEVYLTPSTPGKISWVENWSKSPDWFLKEQITKDYYKEYFAVTESMFTKPREFQFLERLGDKYSYHGN</sequence>
<organism evidence="2 3">
    <name type="scientific">Xylaria bambusicola</name>
    <dbReference type="NCBI Taxonomy" id="326684"/>
    <lineage>
        <taxon>Eukaryota</taxon>
        <taxon>Fungi</taxon>
        <taxon>Dikarya</taxon>
        <taxon>Ascomycota</taxon>
        <taxon>Pezizomycotina</taxon>
        <taxon>Sordariomycetes</taxon>
        <taxon>Xylariomycetidae</taxon>
        <taxon>Xylariales</taxon>
        <taxon>Xylariaceae</taxon>
        <taxon>Xylaria</taxon>
    </lineage>
</organism>
<dbReference type="Proteomes" id="UP001305414">
    <property type="component" value="Unassembled WGS sequence"/>
</dbReference>
<keyword evidence="3" id="KW-1185">Reference proteome</keyword>
<comment type="caution">
    <text evidence="2">The sequence shown here is derived from an EMBL/GenBank/DDBJ whole genome shotgun (WGS) entry which is preliminary data.</text>
</comment>
<dbReference type="AlphaFoldDB" id="A0AAN7UH32"/>
<dbReference type="Pfam" id="PF03992">
    <property type="entry name" value="ABM"/>
    <property type="match status" value="1"/>
</dbReference>
<feature type="domain" description="ABM" evidence="1">
    <location>
        <begin position="9"/>
        <end position="64"/>
    </location>
</feature>
<evidence type="ECO:0000259" key="1">
    <source>
        <dbReference type="Pfam" id="PF03992"/>
    </source>
</evidence>
<dbReference type="InterPro" id="IPR007138">
    <property type="entry name" value="ABM_dom"/>
</dbReference>
<evidence type="ECO:0000313" key="3">
    <source>
        <dbReference type="Proteomes" id="UP001305414"/>
    </source>
</evidence>
<dbReference type="InterPro" id="IPR011008">
    <property type="entry name" value="Dimeric_a/b-barrel"/>
</dbReference>
<dbReference type="Gene3D" id="3.30.70.100">
    <property type="match status" value="1"/>
</dbReference>